<dbReference type="Proteomes" id="UP000013049">
    <property type="component" value="Unassembled WGS sequence"/>
</dbReference>
<accession>N8WAX2</accession>
<evidence type="ECO:0000313" key="2">
    <source>
        <dbReference type="Proteomes" id="UP000013049"/>
    </source>
</evidence>
<protein>
    <submittedName>
        <fullName evidence="1">Uncharacterized protein</fullName>
    </submittedName>
</protein>
<dbReference type="RefSeq" id="WP_004771349.1">
    <property type="nucleotide sequence ID" value="NZ_KB849357.1"/>
</dbReference>
<organism evidence="1 2">
    <name type="scientific">Acinetobacter vivianii</name>
    <dbReference type="NCBI Taxonomy" id="1776742"/>
    <lineage>
        <taxon>Bacteria</taxon>
        <taxon>Pseudomonadati</taxon>
        <taxon>Pseudomonadota</taxon>
        <taxon>Gammaproteobacteria</taxon>
        <taxon>Moraxellales</taxon>
        <taxon>Moraxellaceae</taxon>
        <taxon>Acinetobacter</taxon>
    </lineage>
</organism>
<gene>
    <name evidence="1" type="ORF">F971_01966</name>
</gene>
<dbReference type="eggNOG" id="ENOG5033JWW">
    <property type="taxonomic scope" value="Bacteria"/>
</dbReference>
<sequence>MQDTLDKAKRIIEALAVDPKSVNNVKTLEGLDNDTDEWNNVSSEAYRLFLQQERQARDIDEKTPNIGCTSNEEIKRLLAVNTLLSNYALTIPTLSTMHDFHQIEELSRRLPESEHEIITLISPKTIHPSFRAQQKLGRFEVLPPFREFALLIESAVLSFYRSNFIGAYLTLCPVIEGIISRWIGFTGEGKKPTFLELKNFFRNGHLRNPCPGNVLFYDVFSQACDKLLTDHFYKSSTQGDAYSNFNRHLAAHLLKNEKFATKDNCIRLFLILDTMTEIYIYETYHPDARFYLTDIDIGPTQQLYIQALSVFEHTPETILLNKIQ</sequence>
<evidence type="ECO:0000313" key="1">
    <source>
        <dbReference type="EMBL" id="ENU92079.1"/>
    </source>
</evidence>
<dbReference type="EMBL" id="APPC01000017">
    <property type="protein sequence ID" value="ENU92079.1"/>
    <property type="molecule type" value="Genomic_DNA"/>
</dbReference>
<dbReference type="PATRIC" id="fig|1217712.3.peg.1885"/>
<dbReference type="HOGENOM" id="CLU_851781_0_0_6"/>
<reference evidence="1 2" key="1">
    <citation type="submission" date="2013-02" db="EMBL/GenBank/DDBJ databases">
        <title>The Genome Sequence of Acinetobacter sp. NIPH 758.</title>
        <authorList>
            <consortium name="The Broad Institute Genome Sequencing Platform"/>
            <consortium name="The Broad Institute Genome Sequencing Center for Infectious Disease"/>
            <person name="Cerqueira G."/>
            <person name="Feldgarden M."/>
            <person name="Courvalin P."/>
            <person name="Perichon B."/>
            <person name="Grillot-Courvalin C."/>
            <person name="Clermont D."/>
            <person name="Rocha E."/>
            <person name="Yoon E.-J."/>
            <person name="Nemec A."/>
            <person name="Walker B."/>
            <person name="Young S.K."/>
            <person name="Zeng Q."/>
            <person name="Gargeya S."/>
            <person name="Fitzgerald M."/>
            <person name="Haas B."/>
            <person name="Abouelleil A."/>
            <person name="Alvarado L."/>
            <person name="Arachchi H.M."/>
            <person name="Berlin A.M."/>
            <person name="Chapman S.B."/>
            <person name="Dewar J."/>
            <person name="Goldberg J."/>
            <person name="Griggs A."/>
            <person name="Gujja S."/>
            <person name="Hansen M."/>
            <person name="Howarth C."/>
            <person name="Imamovic A."/>
            <person name="Larimer J."/>
            <person name="McCowan C."/>
            <person name="Murphy C."/>
            <person name="Neiman D."/>
            <person name="Pearson M."/>
            <person name="Priest M."/>
            <person name="Roberts A."/>
            <person name="Saif S."/>
            <person name="Shea T."/>
            <person name="Sisk P."/>
            <person name="Sykes S."/>
            <person name="Wortman J."/>
            <person name="Nusbaum C."/>
            <person name="Birren B."/>
        </authorList>
    </citation>
    <scope>NUCLEOTIDE SEQUENCE [LARGE SCALE GENOMIC DNA]</scope>
    <source>
        <strain evidence="1 2">NIPH 758</strain>
    </source>
</reference>
<comment type="caution">
    <text evidence="1">The sequence shown here is derived from an EMBL/GenBank/DDBJ whole genome shotgun (WGS) entry which is preliminary data.</text>
</comment>
<name>N8WAX2_9GAMM</name>
<dbReference type="AlphaFoldDB" id="N8WAX2"/>
<proteinExistence type="predicted"/>